<proteinExistence type="predicted"/>
<gene>
    <name evidence="1" type="ORF">SAMN04487752_1154</name>
</gene>
<dbReference type="EMBL" id="FNJW01000008">
    <property type="protein sequence ID" value="SDQ18629.1"/>
    <property type="molecule type" value="Genomic_DNA"/>
</dbReference>
<evidence type="ECO:0008006" key="3">
    <source>
        <dbReference type="Google" id="ProtNLM"/>
    </source>
</evidence>
<organism evidence="1 2">
    <name type="scientific">Carnobacterium viridans</name>
    <dbReference type="NCBI Taxonomy" id="174587"/>
    <lineage>
        <taxon>Bacteria</taxon>
        <taxon>Bacillati</taxon>
        <taxon>Bacillota</taxon>
        <taxon>Bacilli</taxon>
        <taxon>Lactobacillales</taxon>
        <taxon>Carnobacteriaceae</taxon>
        <taxon>Carnobacterium</taxon>
    </lineage>
</organism>
<evidence type="ECO:0000313" key="2">
    <source>
        <dbReference type="Proteomes" id="UP000199481"/>
    </source>
</evidence>
<reference evidence="2" key="1">
    <citation type="submission" date="2016-10" db="EMBL/GenBank/DDBJ databases">
        <authorList>
            <person name="Varghese N."/>
            <person name="Submissions S."/>
        </authorList>
    </citation>
    <scope>NUCLEOTIDE SEQUENCE [LARGE SCALE GENOMIC DNA]</scope>
    <source>
        <strain evidence="2">MPL-11</strain>
    </source>
</reference>
<evidence type="ECO:0000313" key="1">
    <source>
        <dbReference type="EMBL" id="SDQ18629.1"/>
    </source>
</evidence>
<name>A0A1H0YTX9_9LACT</name>
<dbReference type="RefSeq" id="WP_089976022.1">
    <property type="nucleotide sequence ID" value="NZ_CP084916.1"/>
</dbReference>
<dbReference type="Pfam" id="PF07761">
    <property type="entry name" value="DUF1617"/>
    <property type="match status" value="1"/>
</dbReference>
<protein>
    <recommendedName>
        <fullName evidence="3">Phage protein</fullName>
    </recommendedName>
</protein>
<dbReference type="Proteomes" id="UP000199481">
    <property type="component" value="Unassembled WGS sequence"/>
</dbReference>
<dbReference type="OrthoDB" id="2296783at2"/>
<keyword evidence="2" id="KW-1185">Reference proteome</keyword>
<dbReference type="InterPro" id="IPR011675">
    <property type="entry name" value="DUF1617"/>
</dbReference>
<accession>A0A1H0YTX9</accession>
<dbReference type="AlphaFoldDB" id="A0A1H0YTX9"/>
<sequence>MKTIKLKNSEIVPVYNALENITVQGRQARRGKGKLQKTLSAKNKEFLEDLDDIRSDYFKKKDDGTFAENNGKLIWLDKYKDDPEAQKKANEQTKELNKEVIGIDLVEHESKIKSFFDALEKDEFTGKEALRDEDFETLMELLEEAFEAKEDMKEEEK</sequence>